<dbReference type="PROSITE" id="PS01096">
    <property type="entry name" value="PPIC_PPIASE_1"/>
    <property type="match status" value="1"/>
</dbReference>
<dbReference type="InterPro" id="IPR000297">
    <property type="entry name" value="PPIase_PpiC"/>
</dbReference>
<reference evidence="8" key="1">
    <citation type="submission" date="2021-01" db="EMBL/GenBank/DDBJ databases">
        <authorList>
            <person name="Corre E."/>
            <person name="Pelletier E."/>
            <person name="Niang G."/>
            <person name="Scheremetjew M."/>
            <person name="Finn R."/>
            <person name="Kale V."/>
            <person name="Holt S."/>
            <person name="Cochrane G."/>
            <person name="Meng A."/>
            <person name="Brown T."/>
            <person name="Cohen L."/>
        </authorList>
    </citation>
    <scope>NUCLEOTIDE SEQUENCE</scope>
    <source>
        <strain evidence="8">MM31A-1</strain>
    </source>
</reference>
<evidence type="ECO:0000256" key="3">
    <source>
        <dbReference type="ARBA" id="ARBA00022490"/>
    </source>
</evidence>
<evidence type="ECO:0000256" key="1">
    <source>
        <dbReference type="ARBA" id="ARBA00004496"/>
    </source>
</evidence>
<comment type="catalytic activity">
    <reaction evidence="6">
        <text>[protein]-peptidylproline (omega=180) = [protein]-peptidylproline (omega=0)</text>
        <dbReference type="Rhea" id="RHEA:16237"/>
        <dbReference type="Rhea" id="RHEA-COMP:10747"/>
        <dbReference type="Rhea" id="RHEA-COMP:10748"/>
        <dbReference type="ChEBI" id="CHEBI:83833"/>
        <dbReference type="ChEBI" id="CHEBI:83834"/>
        <dbReference type="EC" id="5.2.1.8"/>
    </reaction>
</comment>
<keyword evidence="3" id="KW-0963">Cytoplasm</keyword>
<dbReference type="PANTHER" id="PTHR43629:SF2">
    <property type="entry name" value="RHODANESE-LIKE_PPIC DOMAIN-CONTAINING PROTEIN 12, CHLOROPLASTIC"/>
    <property type="match status" value="1"/>
</dbReference>
<dbReference type="InterPro" id="IPR046357">
    <property type="entry name" value="PPIase_dom_sf"/>
</dbReference>
<comment type="function">
    <text evidence="4">PPIases accelerate the folding of proteins. It prefers amino acid residues with hydrophobic side chains like leucine and phenylalanine in the P1 position of the peptides substrates.</text>
</comment>
<dbReference type="Pfam" id="PF13616">
    <property type="entry name" value="Rotamase_3"/>
    <property type="match status" value="1"/>
</dbReference>
<comment type="subcellular location">
    <subcellularLocation>
        <location evidence="1">Cytoplasm</location>
    </subcellularLocation>
</comment>
<keyword evidence="5 6" id="KW-0413">Isomerase</keyword>
<evidence type="ECO:0000256" key="6">
    <source>
        <dbReference type="RuleBase" id="RU363014"/>
    </source>
</evidence>
<protein>
    <recommendedName>
        <fullName evidence="6">Peptidyl-prolyl cis-trans isomerase</fullName>
        <ecNumber evidence="6">5.2.1.8</ecNumber>
    </recommendedName>
</protein>
<dbReference type="InterPro" id="IPR052204">
    <property type="entry name" value="PpiC/parvulin_rotamase"/>
</dbReference>
<proteinExistence type="inferred from homology"/>
<dbReference type="EMBL" id="HBIO01000357">
    <property type="protein sequence ID" value="CAE0455418.1"/>
    <property type="molecule type" value="Transcribed_RNA"/>
</dbReference>
<evidence type="ECO:0000259" key="7">
    <source>
        <dbReference type="PROSITE" id="PS50198"/>
    </source>
</evidence>
<feature type="domain" description="PpiC" evidence="7">
    <location>
        <begin position="85"/>
        <end position="205"/>
    </location>
</feature>
<dbReference type="GO" id="GO:0005737">
    <property type="term" value="C:cytoplasm"/>
    <property type="evidence" value="ECO:0007669"/>
    <property type="project" value="UniProtKB-SubCell"/>
</dbReference>
<evidence type="ECO:0000256" key="2">
    <source>
        <dbReference type="ARBA" id="ARBA00007656"/>
    </source>
</evidence>
<gene>
    <name evidence="8" type="ORF">CDEB00056_LOCUS259</name>
</gene>
<feature type="chain" id="PRO_5031592195" description="Peptidyl-prolyl cis-trans isomerase" evidence="6">
    <location>
        <begin position="25"/>
        <end position="221"/>
    </location>
</feature>
<feature type="signal peptide" evidence="6">
    <location>
        <begin position="1"/>
        <end position="24"/>
    </location>
</feature>
<name>A0A7S3V404_9STRA</name>
<keyword evidence="5 6" id="KW-0697">Rotamase</keyword>
<evidence type="ECO:0000313" key="8">
    <source>
        <dbReference type="EMBL" id="CAE0455418.1"/>
    </source>
</evidence>
<dbReference type="SUPFAM" id="SSF54534">
    <property type="entry name" value="FKBP-like"/>
    <property type="match status" value="1"/>
</dbReference>
<evidence type="ECO:0000256" key="4">
    <source>
        <dbReference type="ARBA" id="ARBA00046231"/>
    </source>
</evidence>
<evidence type="ECO:0000256" key="5">
    <source>
        <dbReference type="PROSITE-ProRule" id="PRU00278"/>
    </source>
</evidence>
<comment type="similarity">
    <text evidence="2">Belongs to the PpiC/parvulin rotamase family.</text>
</comment>
<dbReference type="GO" id="GO:0003755">
    <property type="term" value="F:peptidyl-prolyl cis-trans isomerase activity"/>
    <property type="evidence" value="ECO:0007669"/>
    <property type="project" value="UniProtKB-UniRule"/>
</dbReference>
<dbReference type="InterPro" id="IPR023058">
    <property type="entry name" value="PPIase_PpiC_CS"/>
</dbReference>
<keyword evidence="6" id="KW-0732">Signal</keyword>
<accession>A0A7S3V404</accession>
<dbReference type="PROSITE" id="PS50198">
    <property type="entry name" value="PPIC_PPIASE_2"/>
    <property type="match status" value="1"/>
</dbReference>
<dbReference type="Gene3D" id="3.10.50.40">
    <property type="match status" value="1"/>
</dbReference>
<organism evidence="8">
    <name type="scientific">Chaetoceros debilis</name>
    <dbReference type="NCBI Taxonomy" id="122233"/>
    <lineage>
        <taxon>Eukaryota</taxon>
        <taxon>Sar</taxon>
        <taxon>Stramenopiles</taxon>
        <taxon>Ochrophyta</taxon>
        <taxon>Bacillariophyta</taxon>
        <taxon>Coscinodiscophyceae</taxon>
        <taxon>Chaetocerotophycidae</taxon>
        <taxon>Chaetocerotales</taxon>
        <taxon>Chaetocerotaceae</taxon>
        <taxon>Chaetoceros</taxon>
    </lineage>
</organism>
<sequence>MRDSCRRPSFLVLLLLGLANRSLGFAPNRLVLRPLSHIGIESATPATLFSGENALLIGPKTFELKMGLFDGISSAFSNQDYKAKDQRVRASHILIKGDDVEEVLGKIKETMSELYVRVQEVEETGEGWGSITTLKPIFSELATRESQCPSGAQGGDLGLFGPGKMVKEFDAAIFPKEEGMTPPPVGSVLGPVITDFGCHVILVTEREVNKDQVEEKLARND</sequence>
<dbReference type="PANTHER" id="PTHR43629">
    <property type="entry name" value="PEPTIDYL-PROLYL CIS-TRANS ISOMERASE"/>
    <property type="match status" value="1"/>
</dbReference>
<dbReference type="EC" id="5.2.1.8" evidence="6"/>
<dbReference type="AlphaFoldDB" id="A0A7S3V404"/>